<sequence length="470" mass="53337">MACLLDLPEEVLIVLGQYLGGPDLLQLSQVCSRLWRVFHNDYVWRRVLALENYQNHKAFHKLAASVAPLPCVEKLNYILHTRVRRRWQKGQFTPTCLPLSERIKYGNNERYLVRITRKQADSWTAQVFDISGPGLRPLITQQLEMALKTDFLLQLNSILVAKHTALLCFSGEGNDAPQELIAFDLLDKFKELWRESISDWGHLKLPTLFGDGVYKLNLLTDKIEIYDVRTFKLHHSIPLVEEMRYPQGEISGDGKHLVIPGHITASNAPIISVWNIRTSVQRFLQADRVFCPFRWFEKTAVKQDRVYALLNRRSMFIWDANSGACLSEVSLSNARPGEKNPGFLFLGVSKSLVATIHDSNSSVGIFDAMGGLRTVLEPCHPHFSPSECEICDVTFTEHVLVVRFLVMKQPMYHVALYPLSLGSESILLDSPAPILFPLQTAEALFLPNLATTPTKLLHFAGQSLRILDFM</sequence>
<organism evidence="2 3">
    <name type="scientific">Tigriopus californicus</name>
    <name type="common">Marine copepod</name>
    <dbReference type="NCBI Taxonomy" id="6832"/>
    <lineage>
        <taxon>Eukaryota</taxon>
        <taxon>Metazoa</taxon>
        <taxon>Ecdysozoa</taxon>
        <taxon>Arthropoda</taxon>
        <taxon>Crustacea</taxon>
        <taxon>Multicrustacea</taxon>
        <taxon>Hexanauplia</taxon>
        <taxon>Copepoda</taxon>
        <taxon>Harpacticoida</taxon>
        <taxon>Harpacticidae</taxon>
        <taxon>Tigriopus</taxon>
    </lineage>
</organism>
<dbReference type="SUPFAM" id="SSF81383">
    <property type="entry name" value="F-box domain"/>
    <property type="match status" value="1"/>
</dbReference>
<dbReference type="Pfam" id="PF12937">
    <property type="entry name" value="F-box-like"/>
    <property type="match status" value="1"/>
</dbReference>
<dbReference type="EMBL" id="VCGU01000005">
    <property type="protein sequence ID" value="TRY74472.1"/>
    <property type="molecule type" value="Genomic_DNA"/>
</dbReference>
<dbReference type="InterPro" id="IPR036047">
    <property type="entry name" value="F-box-like_dom_sf"/>
</dbReference>
<reference evidence="2 3" key="1">
    <citation type="journal article" date="2018" name="Nat. Ecol. Evol.">
        <title>Genomic signatures of mitonuclear coevolution across populations of Tigriopus californicus.</title>
        <authorList>
            <person name="Barreto F.S."/>
            <person name="Watson E.T."/>
            <person name="Lima T.G."/>
            <person name="Willett C.S."/>
            <person name="Edmands S."/>
            <person name="Li W."/>
            <person name="Burton R.S."/>
        </authorList>
    </citation>
    <scope>NUCLEOTIDE SEQUENCE [LARGE SCALE GENOMIC DNA]</scope>
    <source>
        <strain evidence="2 3">San Diego</strain>
    </source>
</reference>
<evidence type="ECO:0000313" key="2">
    <source>
        <dbReference type="EMBL" id="TRY74472.1"/>
    </source>
</evidence>
<proteinExistence type="predicted"/>
<name>A0A553P9W3_TIGCA</name>
<dbReference type="Gene3D" id="1.20.1280.50">
    <property type="match status" value="1"/>
</dbReference>
<evidence type="ECO:0000259" key="1">
    <source>
        <dbReference type="PROSITE" id="PS50181"/>
    </source>
</evidence>
<dbReference type="SUPFAM" id="SSF69322">
    <property type="entry name" value="Tricorn protease domain 2"/>
    <property type="match status" value="1"/>
</dbReference>
<dbReference type="Proteomes" id="UP000318571">
    <property type="component" value="Chromosome 2"/>
</dbReference>
<comment type="caution">
    <text evidence="2">The sequence shown here is derived from an EMBL/GenBank/DDBJ whole genome shotgun (WGS) entry which is preliminary data.</text>
</comment>
<dbReference type="InterPro" id="IPR001810">
    <property type="entry name" value="F-box_dom"/>
</dbReference>
<evidence type="ECO:0000313" key="3">
    <source>
        <dbReference type="Proteomes" id="UP000318571"/>
    </source>
</evidence>
<keyword evidence="3" id="KW-1185">Reference proteome</keyword>
<gene>
    <name evidence="2" type="ORF">TCAL_12589</name>
</gene>
<feature type="domain" description="F-box" evidence="1">
    <location>
        <begin position="1"/>
        <end position="47"/>
    </location>
</feature>
<protein>
    <recommendedName>
        <fullName evidence="1">F-box domain-containing protein</fullName>
    </recommendedName>
</protein>
<accession>A0A553P9W3</accession>
<dbReference type="PROSITE" id="PS50181">
    <property type="entry name" value="FBOX"/>
    <property type="match status" value="1"/>
</dbReference>
<dbReference type="AlphaFoldDB" id="A0A553P9W3"/>